<dbReference type="AlphaFoldDB" id="A0A1M5S928"/>
<organism evidence="2 3">
    <name type="scientific">Virgibacillus chiguensis</name>
    <dbReference type="NCBI Taxonomy" id="411959"/>
    <lineage>
        <taxon>Bacteria</taxon>
        <taxon>Bacillati</taxon>
        <taxon>Bacillota</taxon>
        <taxon>Bacilli</taxon>
        <taxon>Bacillales</taxon>
        <taxon>Bacillaceae</taxon>
        <taxon>Virgibacillus</taxon>
    </lineage>
</organism>
<feature type="transmembrane region" description="Helical" evidence="1">
    <location>
        <begin position="20"/>
        <end position="45"/>
    </location>
</feature>
<keyword evidence="3" id="KW-1185">Reference proteome</keyword>
<dbReference type="InterPro" id="IPR025555">
    <property type="entry name" value="YppG"/>
</dbReference>
<evidence type="ECO:0000313" key="3">
    <source>
        <dbReference type="Proteomes" id="UP000184079"/>
    </source>
</evidence>
<protein>
    <submittedName>
        <fullName evidence="2">YppG-like protein</fullName>
    </submittedName>
</protein>
<gene>
    <name evidence="2" type="ORF">SAMN05421807_10678</name>
</gene>
<evidence type="ECO:0000313" key="2">
    <source>
        <dbReference type="EMBL" id="SHH34423.1"/>
    </source>
</evidence>
<dbReference type="Proteomes" id="UP000184079">
    <property type="component" value="Unassembled WGS sequence"/>
</dbReference>
<dbReference type="Pfam" id="PF14179">
    <property type="entry name" value="YppG"/>
    <property type="match status" value="1"/>
</dbReference>
<reference evidence="3" key="1">
    <citation type="submission" date="2016-11" db="EMBL/GenBank/DDBJ databases">
        <authorList>
            <person name="Varghese N."/>
            <person name="Submissions S."/>
        </authorList>
    </citation>
    <scope>NUCLEOTIDE SEQUENCE [LARGE SCALE GENOMIC DNA]</scope>
    <source>
        <strain evidence="3">CGMCC 1.6496</strain>
    </source>
</reference>
<proteinExistence type="predicted"/>
<keyword evidence="1" id="KW-1133">Transmembrane helix</keyword>
<keyword evidence="1" id="KW-0812">Transmembrane</keyword>
<evidence type="ECO:0000256" key="1">
    <source>
        <dbReference type="SAM" id="Phobius"/>
    </source>
</evidence>
<accession>A0A1M5S928</accession>
<keyword evidence="1" id="KW-0472">Membrane</keyword>
<dbReference type="OrthoDB" id="2890507at2"/>
<sequence>MYSYNSNAQIKKFLSYFEVFSLTFSLEKLSLLPSLMAKVFVFLLLKPKNLMLSYSVKIIQMSILIHIKPHIDYIETSLKEVMTLFPERRRKQLLQDRPRHAPNWIGRPTQPRKQDQTSSGVMKLLTNFRNQEGQVDFNKVTEVASQVNKLYGQVSPLLSSFFKK</sequence>
<dbReference type="EMBL" id="FQXD01000006">
    <property type="protein sequence ID" value="SHH34423.1"/>
    <property type="molecule type" value="Genomic_DNA"/>
</dbReference>
<name>A0A1M5S928_9BACI</name>